<keyword evidence="1" id="KW-0812">Transmembrane</keyword>
<evidence type="ECO:0000313" key="2">
    <source>
        <dbReference type="EMBL" id="KKN60090.1"/>
    </source>
</evidence>
<sequence length="51" mass="5714">MTDEEAKKLAEEHWAYTEKILGVVATSSVLITQLKTVYILAFIHGIKHGTK</sequence>
<protein>
    <submittedName>
        <fullName evidence="2">Uncharacterized protein</fullName>
    </submittedName>
</protein>
<keyword evidence="1" id="KW-0472">Membrane</keyword>
<feature type="transmembrane region" description="Helical" evidence="1">
    <location>
        <begin position="20"/>
        <end position="43"/>
    </location>
</feature>
<accession>A0A0F9RUE5</accession>
<dbReference type="AlphaFoldDB" id="A0A0F9RUE5"/>
<name>A0A0F9RUE5_9ZZZZ</name>
<proteinExistence type="predicted"/>
<comment type="caution">
    <text evidence="2">The sequence shown here is derived from an EMBL/GenBank/DDBJ whole genome shotgun (WGS) entry which is preliminary data.</text>
</comment>
<gene>
    <name evidence="2" type="ORF">LCGC14_0535590</name>
</gene>
<organism evidence="2">
    <name type="scientific">marine sediment metagenome</name>
    <dbReference type="NCBI Taxonomy" id="412755"/>
    <lineage>
        <taxon>unclassified sequences</taxon>
        <taxon>metagenomes</taxon>
        <taxon>ecological metagenomes</taxon>
    </lineage>
</organism>
<dbReference type="EMBL" id="LAZR01000705">
    <property type="protein sequence ID" value="KKN60090.1"/>
    <property type="molecule type" value="Genomic_DNA"/>
</dbReference>
<evidence type="ECO:0000256" key="1">
    <source>
        <dbReference type="SAM" id="Phobius"/>
    </source>
</evidence>
<keyword evidence="1" id="KW-1133">Transmembrane helix</keyword>
<reference evidence="2" key="1">
    <citation type="journal article" date="2015" name="Nature">
        <title>Complex archaea that bridge the gap between prokaryotes and eukaryotes.</title>
        <authorList>
            <person name="Spang A."/>
            <person name="Saw J.H."/>
            <person name="Jorgensen S.L."/>
            <person name="Zaremba-Niedzwiedzka K."/>
            <person name="Martijn J."/>
            <person name="Lind A.E."/>
            <person name="van Eijk R."/>
            <person name="Schleper C."/>
            <person name="Guy L."/>
            <person name="Ettema T.J."/>
        </authorList>
    </citation>
    <scope>NUCLEOTIDE SEQUENCE</scope>
</reference>